<proteinExistence type="predicted"/>
<evidence type="ECO:0000313" key="3">
    <source>
        <dbReference type="Proteomes" id="UP000050794"/>
    </source>
</evidence>
<accession>A0A183VB62</accession>
<sequence>MVTAKFFALAIVVLCVAISVQATPQAAYNPSYQGRYYDSRDWSVPDRYDNSFEWFGRPYRYPYARRV</sequence>
<name>A0A183VB62_TOXCA</name>
<feature type="signal peptide" evidence="1">
    <location>
        <begin position="1"/>
        <end position="22"/>
    </location>
</feature>
<evidence type="ECO:0000313" key="2">
    <source>
        <dbReference type="EMBL" id="VDM49303.1"/>
    </source>
</evidence>
<keyword evidence="1" id="KW-0732">Signal</keyword>
<evidence type="ECO:0000313" key="4">
    <source>
        <dbReference type="WBParaSite" id="TCNE_0001798601-mRNA-1"/>
    </source>
</evidence>
<protein>
    <submittedName>
        <fullName evidence="2 4">Uncharacterized protein</fullName>
    </submittedName>
</protein>
<feature type="chain" id="PRO_5044553707" evidence="1">
    <location>
        <begin position="23"/>
        <end position="67"/>
    </location>
</feature>
<dbReference type="Proteomes" id="UP000050794">
    <property type="component" value="Unassembled WGS sequence"/>
</dbReference>
<dbReference type="WBParaSite" id="TCNE_0001798601-mRNA-1">
    <property type="protein sequence ID" value="TCNE_0001798601-mRNA-1"/>
    <property type="gene ID" value="TCNE_0001798601"/>
</dbReference>
<reference evidence="2 3" key="2">
    <citation type="submission" date="2018-11" db="EMBL/GenBank/DDBJ databases">
        <authorList>
            <consortium name="Pathogen Informatics"/>
        </authorList>
    </citation>
    <scope>NUCLEOTIDE SEQUENCE [LARGE SCALE GENOMIC DNA]</scope>
</reference>
<reference evidence="4" key="1">
    <citation type="submission" date="2016-06" db="UniProtKB">
        <authorList>
            <consortium name="WormBaseParasite"/>
        </authorList>
    </citation>
    <scope>IDENTIFICATION</scope>
</reference>
<keyword evidence="3" id="KW-1185">Reference proteome</keyword>
<gene>
    <name evidence="2" type="ORF">TCNE_LOCUS17982</name>
</gene>
<evidence type="ECO:0000256" key="1">
    <source>
        <dbReference type="SAM" id="SignalP"/>
    </source>
</evidence>
<organism evidence="3 4">
    <name type="scientific">Toxocara canis</name>
    <name type="common">Canine roundworm</name>
    <dbReference type="NCBI Taxonomy" id="6265"/>
    <lineage>
        <taxon>Eukaryota</taxon>
        <taxon>Metazoa</taxon>
        <taxon>Ecdysozoa</taxon>
        <taxon>Nematoda</taxon>
        <taxon>Chromadorea</taxon>
        <taxon>Rhabditida</taxon>
        <taxon>Spirurina</taxon>
        <taxon>Ascaridomorpha</taxon>
        <taxon>Ascaridoidea</taxon>
        <taxon>Toxocaridae</taxon>
        <taxon>Toxocara</taxon>
    </lineage>
</organism>
<dbReference type="EMBL" id="UYWY01024999">
    <property type="protein sequence ID" value="VDM49303.1"/>
    <property type="molecule type" value="Genomic_DNA"/>
</dbReference>
<dbReference type="AlphaFoldDB" id="A0A183VB62"/>